<dbReference type="CDD" id="cd18892">
    <property type="entry name" value="TET"/>
    <property type="match status" value="1"/>
</dbReference>
<name>A0A7R9HI20_9NEOP</name>
<dbReference type="GO" id="GO:0045944">
    <property type="term" value="P:positive regulation of transcription by RNA polymerase II"/>
    <property type="evidence" value="ECO:0007669"/>
    <property type="project" value="TreeGrafter"/>
</dbReference>
<feature type="domain" description="Methylcytosine dioxygenase TET1-3 oxygenase" evidence="13">
    <location>
        <begin position="522"/>
        <end position="1238"/>
    </location>
</feature>
<comment type="catalytic activity">
    <reaction evidence="9 11">
        <text>a 5-formyl-2'-deoxycytidine in DNA + 2-oxoglutarate + O2 = a 5-carboxyl-2'-deoxycytidine in DNA + succinate + CO2 + H(+)</text>
        <dbReference type="Rhea" id="RHEA:53832"/>
        <dbReference type="Rhea" id="RHEA-COMP:13656"/>
        <dbReference type="Rhea" id="RHEA-COMP:13657"/>
        <dbReference type="ChEBI" id="CHEBI:15378"/>
        <dbReference type="ChEBI" id="CHEBI:15379"/>
        <dbReference type="ChEBI" id="CHEBI:16526"/>
        <dbReference type="ChEBI" id="CHEBI:16810"/>
        <dbReference type="ChEBI" id="CHEBI:30031"/>
        <dbReference type="ChEBI" id="CHEBI:137731"/>
        <dbReference type="ChEBI" id="CHEBI:137732"/>
        <dbReference type="EC" id="1.14.11.80"/>
    </reaction>
</comment>
<dbReference type="GO" id="GO:0008270">
    <property type="term" value="F:zinc ion binding"/>
    <property type="evidence" value="ECO:0007669"/>
    <property type="project" value="UniProtKB-UniRule"/>
</dbReference>
<protein>
    <recommendedName>
        <fullName evidence="11">Methylcytosine dioxygenase TET</fullName>
        <ecNumber evidence="11">1.14.11.80</ecNumber>
    </recommendedName>
</protein>
<evidence type="ECO:0000256" key="12">
    <source>
        <dbReference type="SAM" id="MobiDB-lite"/>
    </source>
</evidence>
<feature type="region of interest" description="Disordered" evidence="12">
    <location>
        <begin position="1056"/>
        <end position="1080"/>
    </location>
</feature>
<dbReference type="InterPro" id="IPR040175">
    <property type="entry name" value="TET1/2/3"/>
</dbReference>
<accession>A0A7R9HI20</accession>
<evidence type="ECO:0000256" key="7">
    <source>
        <dbReference type="ARBA" id="ARBA00023002"/>
    </source>
</evidence>
<evidence type="ECO:0000256" key="8">
    <source>
        <dbReference type="ARBA" id="ARBA00023004"/>
    </source>
</evidence>
<comment type="catalytic activity">
    <reaction evidence="11">
        <text>a 5-methyl-2'-deoxycytidine in DNA + 2-oxoglutarate + O2 = a 5-hydroxymethyl-2'-deoxycytidine in DNA + succinate + CO2</text>
        <dbReference type="Rhea" id="RHEA:52636"/>
        <dbReference type="Rhea" id="RHEA-COMP:11370"/>
        <dbReference type="Rhea" id="RHEA-COMP:13315"/>
        <dbReference type="ChEBI" id="CHEBI:15379"/>
        <dbReference type="ChEBI" id="CHEBI:16526"/>
        <dbReference type="ChEBI" id="CHEBI:16810"/>
        <dbReference type="ChEBI" id="CHEBI:30031"/>
        <dbReference type="ChEBI" id="CHEBI:85454"/>
        <dbReference type="ChEBI" id="CHEBI:136731"/>
        <dbReference type="EC" id="1.14.11.80"/>
    </reaction>
</comment>
<dbReference type="GO" id="GO:0141166">
    <property type="term" value="P:chromosomal 5-methylcytosine DNA demethylation pathway"/>
    <property type="evidence" value="ECO:0007669"/>
    <property type="project" value="UniProtKB-UniRule"/>
</dbReference>
<evidence type="ECO:0000256" key="6">
    <source>
        <dbReference type="ARBA" id="ARBA00022964"/>
    </source>
</evidence>
<feature type="compositionally biased region" description="Polar residues" evidence="12">
    <location>
        <begin position="718"/>
        <end position="728"/>
    </location>
</feature>
<organism evidence="14">
    <name type="scientific">Timema monikensis</name>
    <dbReference type="NCBI Taxonomy" id="170555"/>
    <lineage>
        <taxon>Eukaryota</taxon>
        <taxon>Metazoa</taxon>
        <taxon>Ecdysozoa</taxon>
        <taxon>Arthropoda</taxon>
        <taxon>Hexapoda</taxon>
        <taxon>Insecta</taxon>
        <taxon>Pterygota</taxon>
        <taxon>Neoptera</taxon>
        <taxon>Polyneoptera</taxon>
        <taxon>Phasmatodea</taxon>
        <taxon>Timematodea</taxon>
        <taxon>Timematoidea</taxon>
        <taxon>Timematidae</taxon>
        <taxon>Timema</taxon>
    </lineage>
</organism>
<evidence type="ECO:0000259" key="13">
    <source>
        <dbReference type="SMART" id="SM01333"/>
    </source>
</evidence>
<comment type="cofactor">
    <cofactor evidence="11">
        <name>Zn(2+)</name>
        <dbReference type="ChEBI" id="CHEBI:29105"/>
    </cofactor>
    <text evidence="11">The zinc ions have a structural role.</text>
</comment>
<comment type="subcellular location">
    <subcellularLocation>
        <location evidence="1">Chromosome</location>
    </subcellularLocation>
</comment>
<evidence type="ECO:0000256" key="9">
    <source>
        <dbReference type="ARBA" id="ARBA00047840"/>
    </source>
</evidence>
<gene>
    <name evidence="14" type="ORF">TMSB3V08_LOCUS635</name>
</gene>
<dbReference type="InterPro" id="IPR046942">
    <property type="entry name" value="TET_oxygenase"/>
</dbReference>
<keyword evidence="6 11" id="KW-0223">Dioxygenase</keyword>
<keyword evidence="8 11" id="KW-0408">Iron</keyword>
<feature type="region of interest" description="Disordered" evidence="12">
    <location>
        <begin position="267"/>
        <end position="289"/>
    </location>
</feature>
<dbReference type="GO" id="GO:0005634">
    <property type="term" value="C:nucleus"/>
    <property type="evidence" value="ECO:0007669"/>
    <property type="project" value="UniProtKB-UniRule"/>
</dbReference>
<feature type="compositionally biased region" description="Basic and acidic residues" evidence="12">
    <location>
        <begin position="698"/>
        <end position="709"/>
    </location>
</feature>
<dbReference type="PANTHER" id="PTHR23358:SF6">
    <property type="entry name" value="METHYLCYTOSINE DIOXYGENASE TET"/>
    <property type="match status" value="1"/>
</dbReference>
<dbReference type="PANTHER" id="PTHR23358">
    <property type="entry name" value="METHYLCYTOSINE DIOXYGENASE TET"/>
    <property type="match status" value="1"/>
</dbReference>
<evidence type="ECO:0000256" key="10">
    <source>
        <dbReference type="ARBA" id="ARBA00049431"/>
    </source>
</evidence>
<comment type="similarity">
    <text evidence="2 11">Belongs to the TET family.</text>
</comment>
<feature type="region of interest" description="Disordered" evidence="12">
    <location>
        <begin position="108"/>
        <end position="145"/>
    </location>
</feature>
<evidence type="ECO:0000256" key="1">
    <source>
        <dbReference type="ARBA" id="ARBA00004286"/>
    </source>
</evidence>
<keyword evidence="4 11" id="KW-0479">Metal-binding</keyword>
<evidence type="ECO:0000313" key="14">
    <source>
        <dbReference type="EMBL" id="CAD7423659.1"/>
    </source>
</evidence>
<evidence type="ECO:0000256" key="4">
    <source>
        <dbReference type="ARBA" id="ARBA00022723"/>
    </source>
</evidence>
<dbReference type="SMART" id="SM01333">
    <property type="entry name" value="Tet_JBP"/>
    <property type="match status" value="1"/>
</dbReference>
<dbReference type="EC" id="1.14.11.80" evidence="11"/>
<evidence type="ECO:0000256" key="5">
    <source>
        <dbReference type="ARBA" id="ARBA00022833"/>
    </source>
</evidence>
<dbReference type="GO" id="GO:0040029">
    <property type="term" value="P:epigenetic regulation of gene expression"/>
    <property type="evidence" value="ECO:0007669"/>
    <property type="project" value="InterPro"/>
</dbReference>
<dbReference type="GO" id="GO:0005694">
    <property type="term" value="C:chromosome"/>
    <property type="evidence" value="ECO:0007669"/>
    <property type="project" value="UniProtKB-SubCell"/>
</dbReference>
<dbReference type="InterPro" id="IPR024779">
    <property type="entry name" value="2OGFeDO_JBP1/TET_oxygenase_dom"/>
</dbReference>
<dbReference type="EMBL" id="OB792699">
    <property type="protein sequence ID" value="CAD7423659.1"/>
    <property type="molecule type" value="Genomic_DNA"/>
</dbReference>
<evidence type="ECO:0000256" key="3">
    <source>
        <dbReference type="ARBA" id="ARBA00022454"/>
    </source>
</evidence>
<sequence length="1332" mass="148161">MTGTSRSYLPDLSHQWKCAHICVNNDFGKTILSTPGQDLNLNFPVICSLVYFESSVLAATKVLFTMPFYGDISEGLPVQLRAAVEASNSGLPSIRACFPNSIPPPNTYQEQRDFQMSKAQSRSTLLSESSREHHSLSPLHSNGYLQHPTTVGTTNERMVGGLATSVINTVSGGRVYASKVFTQCMDRYPSTGTSYDQHREMVDEGGSCWGSLFQNVSSPSTIHTSCPPTMYTNNPHTSQYNVGTSEMSDSGVNNMSNWTSYQKDFPPKTQQQLPHNYNRPKNTSTILRGPLTLGRVPGPWCCRQGGTDTPTTQHLGDGCYHGIQTEDEQDDELTSDGSPDECIKKLRDDIEMLKNNVKPEIPHCDCFPSEAYSSEPGLYYTHLGAAASITDLRSDLETRTGVTKNALRIEKIVYTGKEGSTVQGCPLAKWIIRRESYDEKILCVVKHRKGHKCSTAWIVVVIVAWEGVSSNQADDVYNMLVYKLNRYGLPNTRRCATNKPRTCACQGLDPNTCGASFTFGCSWSMYYNSCKYVRSKTVRKFRLSVISEEEEIEDRLQDLATMLTPLYKTLAPQSFKYQTQFEHEASDCRLGLKPGRPFSGVTACVDFCAHSHRDFNNMNNGCTVVVTLTKHRALSKPADEQLHVLPLYVMDETDEFGSKEGQEAKARNGSIESLTKFPCEVRVRSVPLLSCKRQGKKRKEEANERKEHAMIQQGLKGTVQSTPTNRTTGIALAHTTKSSSLAFGNTEPGDENWGNHRQMAESNTETHPNTSSHEGRTSQSDSHLSHHHPSLNEHVHPEQNFSHQRDFNGKNSENKVKKTYGPLFSNQEINSDKSYENYAQAGLESTSCLNSLTKLPQSFESTNTSDVFNNSTQDIGIVSEIFDSGEQVRPVSVSSARDNMVRSPSNSYIFPQHLSMWPDQQVPLQTQQQEGSNYMYDSGKNTCFRDQKNCTSNIGDQNNSPNTFYSIQPEVPLSPSSLKHSQNPVQSNFEAISRQDFNSNTTDRLSYVDSPLYYSPIGSQQLTPISNSSPSLNSSTQDCLTELQCLSNTHNSLRSHPTDISNKTHCQGTSGQSSITSDTYTFSSFPITPTDLSMSSRSSHEGWVTPKKLHSLQNPSPYNSENVQWSPYMHTQVDPHSQSPNNLYSDSTKNKIDKSPSLGSVNTDNGAHFSSNTIGEVTDYIDNEESFKNLHIGGVAIALGHGSVLFECAKHELHATTALKRPNRLEPTRISLVFYQHRNLNRPKHGGYEWEEKMRLKKLGITTFPPTDKVSSPSKKVNIVSGTRSCDKALSVPKGLPPTFSCPTYPTTTWTTLFPMHPCILVGPYQLEDAKV</sequence>
<feature type="compositionally biased region" description="Polar residues" evidence="12">
    <location>
        <begin position="267"/>
        <end position="286"/>
    </location>
</feature>
<feature type="compositionally biased region" description="Polar residues" evidence="12">
    <location>
        <begin position="760"/>
        <end position="772"/>
    </location>
</feature>
<keyword evidence="7 11" id="KW-0560">Oxidoreductase</keyword>
<feature type="region of interest" description="Disordered" evidence="12">
    <location>
        <begin position="692"/>
        <end position="827"/>
    </location>
</feature>
<comment type="cofactor">
    <cofactor evidence="11">
        <name>Fe(2+)</name>
        <dbReference type="ChEBI" id="CHEBI:29033"/>
    </cofactor>
    <text evidence="11">Binds 1 Fe(2+) ion per subunit.</text>
</comment>
<comment type="catalytic activity">
    <reaction evidence="10 11">
        <text>a 5-hydroxymethyl-2'-deoxycytidine in DNA + 2-oxoglutarate + O2 = a 5-formyl-2'-deoxycytidine in DNA + succinate + CO2 + H2O</text>
        <dbReference type="Rhea" id="RHEA:53828"/>
        <dbReference type="Rhea" id="RHEA-COMP:13315"/>
        <dbReference type="Rhea" id="RHEA-COMP:13656"/>
        <dbReference type="ChEBI" id="CHEBI:15377"/>
        <dbReference type="ChEBI" id="CHEBI:15379"/>
        <dbReference type="ChEBI" id="CHEBI:16526"/>
        <dbReference type="ChEBI" id="CHEBI:16810"/>
        <dbReference type="ChEBI" id="CHEBI:30031"/>
        <dbReference type="ChEBI" id="CHEBI:136731"/>
        <dbReference type="ChEBI" id="CHEBI:137731"/>
        <dbReference type="EC" id="1.14.11.80"/>
    </reaction>
</comment>
<proteinExistence type="inferred from homology"/>
<evidence type="ECO:0000256" key="2">
    <source>
        <dbReference type="ARBA" id="ARBA00007502"/>
    </source>
</evidence>
<dbReference type="GO" id="GO:0070579">
    <property type="term" value="F:DNA 5-methylcytosine dioxygenase activity"/>
    <property type="evidence" value="ECO:0007669"/>
    <property type="project" value="UniProtKB-UniRule"/>
</dbReference>
<dbReference type="Pfam" id="PF12851">
    <property type="entry name" value="Tet_JBP"/>
    <property type="match status" value="1"/>
</dbReference>
<evidence type="ECO:0000256" key="11">
    <source>
        <dbReference type="RuleBase" id="RU367064"/>
    </source>
</evidence>
<keyword evidence="5 11" id="KW-0862">Zinc</keyword>
<feature type="compositionally biased region" description="Basic and acidic residues" evidence="12">
    <location>
        <begin position="790"/>
        <end position="816"/>
    </location>
</feature>
<comment type="function">
    <text evidence="11">Dioxygenase that catalyzes the conversion of the modified genomic base 5-methylcytosine (5mC) into 5-hydroxymethylcytosine (5hmC) and plays a key role in epigenetic chromatin reprogramming during embryonic development.</text>
</comment>
<keyword evidence="3" id="KW-0158">Chromosome</keyword>
<reference evidence="14" key="1">
    <citation type="submission" date="2020-11" db="EMBL/GenBank/DDBJ databases">
        <authorList>
            <person name="Tran Van P."/>
        </authorList>
    </citation>
    <scope>NUCLEOTIDE SEQUENCE</scope>
</reference>